<gene>
    <name evidence="2" type="ORF">I6I88_09885</name>
</gene>
<reference evidence="2 3" key="1">
    <citation type="submission" date="2021-01" db="EMBL/GenBank/DDBJ databases">
        <title>FDA dAtabase for Regulatory Grade micrObial Sequences (FDA-ARGOS): Supporting development and validation of Infectious Disease Dx tests.</title>
        <authorList>
            <person name="Sproer C."/>
            <person name="Gronow S."/>
            <person name="Severitt S."/>
            <person name="Schroder I."/>
            <person name="Tallon L."/>
            <person name="Sadzewicz L."/>
            <person name="Zhao X."/>
            <person name="Boylan J."/>
            <person name="Ott S."/>
            <person name="Bowen H."/>
            <person name="Vavikolanu K."/>
            <person name="Mehta A."/>
            <person name="Aluvathingal J."/>
            <person name="Nadendla S."/>
            <person name="Lowell S."/>
            <person name="Myers T."/>
            <person name="Yan Y."/>
            <person name="Sichtig H."/>
        </authorList>
    </citation>
    <scope>NUCLEOTIDE SEQUENCE [LARGE SCALE GENOMIC DNA]</scope>
    <source>
        <strain evidence="2 3">FDAARGOS_1131</strain>
    </source>
</reference>
<proteinExistence type="predicted"/>
<name>A0A9Q7EAG9_MYROD</name>
<dbReference type="PROSITE" id="PS51447">
    <property type="entry name" value="FDX_ACB"/>
    <property type="match status" value="1"/>
</dbReference>
<dbReference type="GeneID" id="93527966"/>
<evidence type="ECO:0000259" key="1">
    <source>
        <dbReference type="PROSITE" id="PS51447"/>
    </source>
</evidence>
<dbReference type="InterPro" id="IPR005121">
    <property type="entry name" value="Fdx_antiC-bd"/>
</dbReference>
<dbReference type="SUPFAM" id="SSF54991">
    <property type="entry name" value="Anticodon-binding domain of PheRS"/>
    <property type="match status" value="1"/>
</dbReference>
<protein>
    <recommendedName>
        <fullName evidence="1">FDX-ACB domain-containing protein</fullName>
    </recommendedName>
</protein>
<dbReference type="AlphaFoldDB" id="A0A9Q7EAG9"/>
<sequence length="52" mass="6005">MIPDDCILLRTGRIGLPITYRSNERTLLNEEINAIQEAIRMELSETFAITLR</sequence>
<accession>A0A9Q7EAG9</accession>
<evidence type="ECO:0000313" key="2">
    <source>
        <dbReference type="EMBL" id="QQU02073.1"/>
    </source>
</evidence>
<dbReference type="Proteomes" id="UP000596202">
    <property type="component" value="Chromosome"/>
</dbReference>
<dbReference type="Gene3D" id="3.30.70.380">
    <property type="entry name" value="Ferrodoxin-fold anticodon-binding domain"/>
    <property type="match status" value="1"/>
</dbReference>
<evidence type="ECO:0000313" key="3">
    <source>
        <dbReference type="Proteomes" id="UP000596202"/>
    </source>
</evidence>
<feature type="domain" description="FDX-ACB" evidence="1">
    <location>
        <begin position="1"/>
        <end position="52"/>
    </location>
</feature>
<dbReference type="RefSeq" id="WP_172462226.1">
    <property type="nucleotide sequence ID" value="NZ_CP068108.1"/>
</dbReference>
<dbReference type="InterPro" id="IPR036690">
    <property type="entry name" value="Fdx_antiC-bd_sf"/>
</dbReference>
<organism evidence="2 3">
    <name type="scientific">Myroides odoratus</name>
    <name type="common">Flavobacterium odoratum</name>
    <dbReference type="NCBI Taxonomy" id="256"/>
    <lineage>
        <taxon>Bacteria</taxon>
        <taxon>Pseudomonadati</taxon>
        <taxon>Bacteroidota</taxon>
        <taxon>Flavobacteriia</taxon>
        <taxon>Flavobacteriales</taxon>
        <taxon>Flavobacteriaceae</taxon>
        <taxon>Myroides</taxon>
    </lineage>
</organism>
<dbReference type="EMBL" id="CP068108">
    <property type="protein sequence ID" value="QQU02073.1"/>
    <property type="molecule type" value="Genomic_DNA"/>
</dbReference>